<dbReference type="InterPro" id="IPR003607">
    <property type="entry name" value="HD/PDEase_dom"/>
</dbReference>
<evidence type="ECO:0000313" key="2">
    <source>
        <dbReference type="EMBL" id="SES67386.1"/>
    </source>
</evidence>
<proteinExistence type="predicted"/>
<sequence>MDVVEKQAGQRWKVGVTQKKVNAQDLEVGMFVSDLDRPWHLTPFPIQGFYIRSQDDIRALISHCRWVMVDVAEGRDSLEYDQAGAPSFARRTSRKVRQQDILELPPIQLKNPVRHQPTRSLQRELRASRNLLRSAEDAIRKVAGSLDNDMVPDLRPVSKVARQMTASVLRNPDALLWLARVREQDDHSYRHSLKAAVWALVLGRHLGLDEPLLTTLATGCLLAHIGKAELPRALLFNEHQLDADQYQQYRTYVELGARRLEEAGLSRAVVAVVRGHRERHNGSGFPAGVRGDRIPLLAKIAGLVDYYETLIAPREGYQPLSPAQAVSQLFELRNVEFQEDLVEQFIQSIGIYPIGTLVQLTNGQRGVVVSHSPKRRLMPKVMVMTDVGQQPLKAAKMVNLATCNEGRPVEQSLRVEGCLPNGTDGLDPARYDITGVESRWNLRRLVGA</sequence>
<dbReference type="InterPro" id="IPR021812">
    <property type="entry name" value="DUF3391"/>
</dbReference>
<protein>
    <submittedName>
        <fullName evidence="2">HD domain-containing protein</fullName>
    </submittedName>
</protein>
<keyword evidence="3" id="KW-1185">Reference proteome</keyword>
<dbReference type="Pfam" id="PF11871">
    <property type="entry name" value="DUF3391"/>
    <property type="match status" value="1"/>
</dbReference>
<dbReference type="Proteomes" id="UP000198762">
    <property type="component" value="Unassembled WGS sequence"/>
</dbReference>
<evidence type="ECO:0000313" key="3">
    <source>
        <dbReference type="Proteomes" id="UP000198762"/>
    </source>
</evidence>
<dbReference type="PROSITE" id="PS51832">
    <property type="entry name" value="HD_GYP"/>
    <property type="match status" value="1"/>
</dbReference>
<evidence type="ECO:0000259" key="1">
    <source>
        <dbReference type="PROSITE" id="PS51832"/>
    </source>
</evidence>
<reference evidence="3" key="1">
    <citation type="submission" date="2016-10" db="EMBL/GenBank/DDBJ databases">
        <authorList>
            <person name="Varghese N."/>
            <person name="Submissions S."/>
        </authorList>
    </citation>
    <scope>NUCLEOTIDE SEQUENCE [LARGE SCALE GENOMIC DNA]</scope>
    <source>
        <strain evidence="3">CGMCC 1.6489</strain>
    </source>
</reference>
<dbReference type="Pfam" id="PF13487">
    <property type="entry name" value="HD_5"/>
    <property type="match status" value="1"/>
</dbReference>
<accession>A0A1H9YEQ9</accession>
<feature type="domain" description="HD-GYP" evidence="1">
    <location>
        <begin position="166"/>
        <end position="361"/>
    </location>
</feature>
<dbReference type="SUPFAM" id="SSF109604">
    <property type="entry name" value="HD-domain/PDEase-like"/>
    <property type="match status" value="1"/>
</dbReference>
<dbReference type="InterPro" id="IPR037522">
    <property type="entry name" value="HD_GYP_dom"/>
</dbReference>
<dbReference type="AlphaFoldDB" id="A0A1H9YEQ9"/>
<dbReference type="STRING" id="430453.SAMN04487962_101124"/>
<dbReference type="EMBL" id="FOHZ01000001">
    <property type="protein sequence ID" value="SES67386.1"/>
    <property type="molecule type" value="Genomic_DNA"/>
</dbReference>
<dbReference type="Gene3D" id="1.10.3210.10">
    <property type="entry name" value="Hypothetical protein af1432"/>
    <property type="match status" value="1"/>
</dbReference>
<dbReference type="PANTHER" id="PTHR43155">
    <property type="entry name" value="CYCLIC DI-GMP PHOSPHODIESTERASE PA4108-RELATED"/>
    <property type="match status" value="1"/>
</dbReference>
<organism evidence="2 3">
    <name type="scientific">Marinobacter segnicrescens</name>
    <dbReference type="NCBI Taxonomy" id="430453"/>
    <lineage>
        <taxon>Bacteria</taxon>
        <taxon>Pseudomonadati</taxon>
        <taxon>Pseudomonadota</taxon>
        <taxon>Gammaproteobacteria</taxon>
        <taxon>Pseudomonadales</taxon>
        <taxon>Marinobacteraceae</taxon>
        <taxon>Marinobacter</taxon>
    </lineage>
</organism>
<gene>
    <name evidence="2" type="ORF">SAMN04487962_101124</name>
</gene>
<dbReference type="RefSeq" id="WP_245742385.1">
    <property type="nucleotide sequence ID" value="NZ_FOHZ01000001.1"/>
</dbReference>
<dbReference type="GO" id="GO:0008081">
    <property type="term" value="F:phosphoric diester hydrolase activity"/>
    <property type="evidence" value="ECO:0007669"/>
    <property type="project" value="UniProtKB-ARBA"/>
</dbReference>
<dbReference type="PANTHER" id="PTHR43155:SF2">
    <property type="entry name" value="CYCLIC DI-GMP PHOSPHODIESTERASE PA4108"/>
    <property type="match status" value="1"/>
</dbReference>
<dbReference type="CDD" id="cd00077">
    <property type="entry name" value="HDc"/>
    <property type="match status" value="1"/>
</dbReference>
<name>A0A1H9YEQ9_9GAMM</name>